<proteinExistence type="predicted"/>
<reference evidence="1" key="1">
    <citation type="submission" date="2023-04" db="EMBL/GenBank/DDBJ databases">
        <authorList>
            <person name="Vijverberg K."/>
            <person name="Xiong W."/>
            <person name="Schranz E."/>
        </authorList>
    </citation>
    <scope>NUCLEOTIDE SEQUENCE</scope>
</reference>
<sequence>MFNGGLTQQELECLRSPFPLPSSPTVHPFSIMKHDHGLLSLSRNSSSKITPSNYITCTLFVIDPNCINDNKPLVGKSSPLSYSRLSRTRSGISTLIRSLLTVISIPAIIPSFRWLSLPTQLSPTPSLGRKVTGTLFGNRRGHVSFAVQYDPRSAPVLIIELAVSTAALVKEMSSGQVRITLECEKQQHSGLSSRRGDSKLFNEPTWTMYCNGRNYGYASSRACSDSDWHTLSTVQRVSVGAGVLPVLEGSRKSSAGGSCGESEGEFLYMRARFQRVVGSRDSEAYYMMNMDGNRGPEFSIYLLRV</sequence>
<evidence type="ECO:0008006" key="3">
    <source>
        <dbReference type="Google" id="ProtNLM"/>
    </source>
</evidence>
<organism evidence="1 2">
    <name type="scientific">Lactuca saligna</name>
    <name type="common">Willowleaf lettuce</name>
    <dbReference type="NCBI Taxonomy" id="75948"/>
    <lineage>
        <taxon>Eukaryota</taxon>
        <taxon>Viridiplantae</taxon>
        <taxon>Streptophyta</taxon>
        <taxon>Embryophyta</taxon>
        <taxon>Tracheophyta</taxon>
        <taxon>Spermatophyta</taxon>
        <taxon>Magnoliopsida</taxon>
        <taxon>eudicotyledons</taxon>
        <taxon>Gunneridae</taxon>
        <taxon>Pentapetalae</taxon>
        <taxon>asterids</taxon>
        <taxon>campanulids</taxon>
        <taxon>Asterales</taxon>
        <taxon>Asteraceae</taxon>
        <taxon>Cichorioideae</taxon>
        <taxon>Cichorieae</taxon>
        <taxon>Lactucinae</taxon>
        <taxon>Lactuca</taxon>
    </lineage>
</organism>
<evidence type="ECO:0000313" key="1">
    <source>
        <dbReference type="EMBL" id="CAI9260272.1"/>
    </source>
</evidence>
<dbReference type="Proteomes" id="UP001177003">
    <property type="component" value="Chromosome 0"/>
</dbReference>
<dbReference type="PANTHER" id="PTHR31696:SF71">
    <property type="entry name" value="PROTEIN MIZU-KUSSEI 1"/>
    <property type="match status" value="1"/>
</dbReference>
<dbReference type="PANTHER" id="PTHR31696">
    <property type="entry name" value="PROTEIN MIZU-KUSSEI 1"/>
    <property type="match status" value="1"/>
</dbReference>
<gene>
    <name evidence="1" type="ORF">LSALG_LOCUS1114</name>
</gene>
<name>A0AA35VCL8_LACSI</name>
<protein>
    <recommendedName>
        <fullName evidence="3">Protein MIZU-KUSSEI 1</fullName>
    </recommendedName>
</protein>
<dbReference type="NCBIfam" id="TIGR01570">
    <property type="entry name" value="A_thal_3588"/>
    <property type="match status" value="1"/>
</dbReference>
<accession>A0AA35VCL8</accession>
<dbReference type="AlphaFoldDB" id="A0AA35VCL8"/>
<dbReference type="Pfam" id="PF04759">
    <property type="entry name" value="DUF617"/>
    <property type="match status" value="1"/>
</dbReference>
<dbReference type="InterPro" id="IPR006460">
    <property type="entry name" value="MIZ1-like_pln"/>
</dbReference>
<keyword evidence="2" id="KW-1185">Reference proteome</keyword>
<evidence type="ECO:0000313" key="2">
    <source>
        <dbReference type="Proteomes" id="UP001177003"/>
    </source>
</evidence>
<dbReference type="GO" id="GO:0010274">
    <property type="term" value="P:hydrotropism"/>
    <property type="evidence" value="ECO:0007669"/>
    <property type="project" value="InterPro"/>
</dbReference>
<dbReference type="EMBL" id="OX465086">
    <property type="protein sequence ID" value="CAI9260272.1"/>
    <property type="molecule type" value="Genomic_DNA"/>
</dbReference>